<evidence type="ECO:0000256" key="1">
    <source>
        <dbReference type="SAM" id="MobiDB-lite"/>
    </source>
</evidence>
<sequence>MEGDMDDFGDIYADVEGYVNAGVCMIPSIRQLYLEDQAKAEPSPGDSEEEERLLYDRIGRGRLPDGSPGSAAVAVSDGSVGKPPAECAGGGGDDVVGEESNDSDSDDDLRIVLNEEDCNKFVPLPSVGLGNGGLLAGVDTNEEAKDESIIKNGVKHTSKEHKSADLSQVPVEGLEQSSLERGGSLKSGFVMPYSQFKEA</sequence>
<dbReference type="AlphaFoldDB" id="A0A843WK39"/>
<dbReference type="InterPro" id="IPR044976">
    <property type="entry name" value="FIPS5/FIPS3-like"/>
</dbReference>
<organism evidence="2 3">
    <name type="scientific">Colocasia esculenta</name>
    <name type="common">Wild taro</name>
    <name type="synonym">Arum esculentum</name>
    <dbReference type="NCBI Taxonomy" id="4460"/>
    <lineage>
        <taxon>Eukaryota</taxon>
        <taxon>Viridiplantae</taxon>
        <taxon>Streptophyta</taxon>
        <taxon>Embryophyta</taxon>
        <taxon>Tracheophyta</taxon>
        <taxon>Spermatophyta</taxon>
        <taxon>Magnoliopsida</taxon>
        <taxon>Liliopsida</taxon>
        <taxon>Araceae</taxon>
        <taxon>Aroideae</taxon>
        <taxon>Colocasieae</taxon>
        <taxon>Colocasia</taxon>
    </lineage>
</organism>
<proteinExistence type="predicted"/>
<gene>
    <name evidence="2" type="ORF">Taro_038729</name>
</gene>
<evidence type="ECO:0000313" key="3">
    <source>
        <dbReference type="Proteomes" id="UP000652761"/>
    </source>
</evidence>
<accession>A0A843WK39</accession>
<dbReference type="EMBL" id="NMUH01003499">
    <property type="protein sequence ID" value="MQM05911.1"/>
    <property type="molecule type" value="Genomic_DNA"/>
</dbReference>
<dbReference type="PANTHER" id="PTHR36884:SF4">
    <property type="entry name" value="FIP1[III]-LIKE PROTEIN"/>
    <property type="match status" value="1"/>
</dbReference>
<name>A0A843WK39_COLES</name>
<feature type="compositionally biased region" description="Acidic residues" evidence="1">
    <location>
        <begin position="95"/>
        <end position="106"/>
    </location>
</feature>
<dbReference type="OrthoDB" id="1917198at2759"/>
<keyword evidence="3" id="KW-1185">Reference proteome</keyword>
<feature type="region of interest" description="Disordered" evidence="1">
    <location>
        <begin position="37"/>
        <end position="106"/>
    </location>
</feature>
<comment type="caution">
    <text evidence="2">The sequence shown here is derived from an EMBL/GenBank/DDBJ whole genome shotgun (WGS) entry which is preliminary data.</text>
</comment>
<dbReference type="GO" id="GO:0006397">
    <property type="term" value="P:mRNA processing"/>
    <property type="evidence" value="ECO:0007669"/>
    <property type="project" value="InterPro"/>
</dbReference>
<protein>
    <submittedName>
        <fullName evidence="2">Uncharacterized protein</fullName>
    </submittedName>
</protein>
<feature type="region of interest" description="Disordered" evidence="1">
    <location>
        <begin position="152"/>
        <end position="184"/>
    </location>
</feature>
<feature type="compositionally biased region" description="Basic and acidic residues" evidence="1">
    <location>
        <begin position="52"/>
        <end position="63"/>
    </location>
</feature>
<dbReference type="Proteomes" id="UP000652761">
    <property type="component" value="Unassembled WGS sequence"/>
</dbReference>
<dbReference type="PANTHER" id="PTHR36884">
    <property type="entry name" value="FIP1[III]-LIKE PROTEIN"/>
    <property type="match status" value="1"/>
</dbReference>
<evidence type="ECO:0000313" key="2">
    <source>
        <dbReference type="EMBL" id="MQM05911.1"/>
    </source>
</evidence>
<reference evidence="2" key="1">
    <citation type="submission" date="2017-07" db="EMBL/GenBank/DDBJ databases">
        <title>Taro Niue Genome Assembly and Annotation.</title>
        <authorList>
            <person name="Atibalentja N."/>
            <person name="Keating K."/>
            <person name="Fields C.J."/>
        </authorList>
    </citation>
    <scope>NUCLEOTIDE SEQUENCE</scope>
    <source>
        <strain evidence="2">Niue_2</strain>
        <tissue evidence="2">Leaf</tissue>
    </source>
</reference>